<dbReference type="Gene3D" id="1.10.10.10">
    <property type="entry name" value="Winged helix-like DNA-binding domain superfamily/Winged helix DNA-binding domain"/>
    <property type="match status" value="1"/>
</dbReference>
<evidence type="ECO:0000313" key="1">
    <source>
        <dbReference type="EMBL" id="SMC95797.1"/>
    </source>
</evidence>
<gene>
    <name evidence="1" type="ORF">SAMN05661093_03213</name>
</gene>
<sequence length="128" mass="14490">MKPLGYWLIHIHELLEAGFERLLEAEGLSRRHWQVLNTIASKLHTMTEINSALRPFGDDFRQQAEDLVARGWVTGESELTTTGHEAHKRVSERVHEFRAKVVDGISADEYATLMNLLERVATNAAALV</sequence>
<dbReference type="InterPro" id="IPR036390">
    <property type="entry name" value="WH_DNA-bd_sf"/>
</dbReference>
<dbReference type="Pfam" id="PF21863">
    <property type="entry name" value="HTH_67"/>
    <property type="match status" value="1"/>
</dbReference>
<dbReference type="Proteomes" id="UP000192674">
    <property type="component" value="Unassembled WGS sequence"/>
</dbReference>
<dbReference type="RefSeq" id="WP_084427158.1">
    <property type="nucleotide sequence ID" value="NZ_FWXV01000002.1"/>
</dbReference>
<dbReference type="EMBL" id="FWXV01000002">
    <property type="protein sequence ID" value="SMC95797.1"/>
    <property type="molecule type" value="Genomic_DNA"/>
</dbReference>
<proteinExistence type="predicted"/>
<dbReference type="InterPro" id="IPR054058">
    <property type="entry name" value="HTH_67"/>
</dbReference>
<dbReference type="AlphaFoldDB" id="A0A1W2DE82"/>
<accession>A0A1W2DE82</accession>
<organism evidence="1 2">
    <name type="scientific">Kibdelosporangium aridum</name>
    <dbReference type="NCBI Taxonomy" id="2030"/>
    <lineage>
        <taxon>Bacteria</taxon>
        <taxon>Bacillati</taxon>
        <taxon>Actinomycetota</taxon>
        <taxon>Actinomycetes</taxon>
        <taxon>Pseudonocardiales</taxon>
        <taxon>Pseudonocardiaceae</taxon>
        <taxon>Kibdelosporangium</taxon>
    </lineage>
</organism>
<keyword evidence="2" id="KW-1185">Reference proteome</keyword>
<protein>
    <recommendedName>
        <fullName evidence="3">MarR family transcriptional regulator</fullName>
    </recommendedName>
</protein>
<reference evidence="1 2" key="1">
    <citation type="submission" date="2017-04" db="EMBL/GenBank/DDBJ databases">
        <authorList>
            <person name="Afonso C.L."/>
            <person name="Miller P.J."/>
            <person name="Scott M.A."/>
            <person name="Spackman E."/>
            <person name="Goraichik I."/>
            <person name="Dimitrov K.M."/>
            <person name="Suarez D.L."/>
            <person name="Swayne D.E."/>
        </authorList>
    </citation>
    <scope>NUCLEOTIDE SEQUENCE [LARGE SCALE GENOMIC DNA]</scope>
    <source>
        <strain evidence="1 2">DSM 43828</strain>
    </source>
</reference>
<dbReference type="OrthoDB" id="3697068at2"/>
<evidence type="ECO:0000313" key="2">
    <source>
        <dbReference type="Proteomes" id="UP000192674"/>
    </source>
</evidence>
<name>A0A1W2DE82_KIBAR</name>
<dbReference type="SUPFAM" id="SSF46785">
    <property type="entry name" value="Winged helix' DNA-binding domain"/>
    <property type="match status" value="1"/>
</dbReference>
<evidence type="ECO:0008006" key="3">
    <source>
        <dbReference type="Google" id="ProtNLM"/>
    </source>
</evidence>
<dbReference type="InterPro" id="IPR036388">
    <property type="entry name" value="WH-like_DNA-bd_sf"/>
</dbReference>